<comment type="caution">
    <text evidence="1">The sequence shown here is derived from an EMBL/GenBank/DDBJ whole genome shotgun (WGS) entry which is preliminary data.</text>
</comment>
<dbReference type="Pfam" id="PF00106">
    <property type="entry name" value="adh_short"/>
    <property type="match status" value="1"/>
</dbReference>
<dbReference type="EMBL" id="LFZO01000149">
    <property type="protein sequence ID" value="KXT12522.1"/>
    <property type="molecule type" value="Genomic_DNA"/>
</dbReference>
<dbReference type="AlphaFoldDB" id="A0A139ID49"/>
<dbReference type="InterPro" id="IPR036291">
    <property type="entry name" value="NAD(P)-bd_dom_sf"/>
</dbReference>
<name>A0A139ID49_9PEZI</name>
<dbReference type="InterPro" id="IPR002347">
    <property type="entry name" value="SDR_fam"/>
</dbReference>
<dbReference type="Proteomes" id="UP000073492">
    <property type="component" value="Unassembled WGS sequence"/>
</dbReference>
<protein>
    <recommendedName>
        <fullName evidence="3">NAD(P)-binding protein</fullName>
    </recommendedName>
</protein>
<reference evidence="1 2" key="1">
    <citation type="submission" date="2015-07" db="EMBL/GenBank/DDBJ databases">
        <title>Comparative genomics of the Sigatoka disease complex on banana suggests a link between parallel evolutionary changes in Pseudocercospora fijiensis and Pseudocercospora eumusae and increased virulence on the banana host.</title>
        <authorList>
            <person name="Chang T.-C."/>
            <person name="Salvucci A."/>
            <person name="Crous P.W."/>
            <person name="Stergiopoulos I."/>
        </authorList>
    </citation>
    <scope>NUCLEOTIDE SEQUENCE [LARGE SCALE GENOMIC DNA]</scope>
    <source>
        <strain evidence="1 2">CBS 116634</strain>
    </source>
</reference>
<keyword evidence="2" id="KW-1185">Reference proteome</keyword>
<evidence type="ECO:0008006" key="3">
    <source>
        <dbReference type="Google" id="ProtNLM"/>
    </source>
</evidence>
<dbReference type="SUPFAM" id="SSF51735">
    <property type="entry name" value="NAD(P)-binding Rossmann-fold domains"/>
    <property type="match status" value="1"/>
</dbReference>
<dbReference type="Gene3D" id="3.40.50.720">
    <property type="entry name" value="NAD(P)-binding Rossmann-like Domain"/>
    <property type="match status" value="1"/>
</dbReference>
<evidence type="ECO:0000313" key="2">
    <source>
        <dbReference type="Proteomes" id="UP000073492"/>
    </source>
</evidence>
<gene>
    <name evidence="1" type="ORF">AC579_10362</name>
</gene>
<dbReference type="OrthoDB" id="3637222at2759"/>
<evidence type="ECO:0000313" key="1">
    <source>
        <dbReference type="EMBL" id="KXT12522.1"/>
    </source>
</evidence>
<sequence length="236" mass="25639">MSIIERSNPLNLQYNVCLVTAASSPLGVRVCKSLLKANAMVLGIDNATRDSTLNAGLGTHFQFEELDIGAKDSAGKVVSAAKEKFGLERVDLLVNIVDERQHDVSEFERLTEVVVEVMRGQGKGSVIILPSETEPESPSEDLVDSSMANLCQDTDHDLREILLLSIRQKESATGGSDTESKKSFEAAKLEMNELRQSKEQSSKLHELSLLILFLAGRMSDGVTGRIIYGDGASSPM</sequence>
<accession>A0A139ID49</accession>
<organism evidence="1 2">
    <name type="scientific">Pseudocercospora musae</name>
    <dbReference type="NCBI Taxonomy" id="113226"/>
    <lineage>
        <taxon>Eukaryota</taxon>
        <taxon>Fungi</taxon>
        <taxon>Dikarya</taxon>
        <taxon>Ascomycota</taxon>
        <taxon>Pezizomycotina</taxon>
        <taxon>Dothideomycetes</taxon>
        <taxon>Dothideomycetidae</taxon>
        <taxon>Mycosphaerellales</taxon>
        <taxon>Mycosphaerellaceae</taxon>
        <taxon>Pseudocercospora</taxon>
    </lineage>
</organism>
<proteinExistence type="predicted"/>